<proteinExistence type="predicted"/>
<feature type="domain" description="Signal transduction histidine kinase internal region" evidence="2">
    <location>
        <begin position="317"/>
        <end position="396"/>
    </location>
</feature>
<keyword evidence="4" id="KW-1185">Reference proteome</keyword>
<name>A0A1H9ZPU7_9FIRM</name>
<dbReference type="GO" id="GO:0000155">
    <property type="term" value="F:phosphorelay sensor kinase activity"/>
    <property type="evidence" value="ECO:0007669"/>
    <property type="project" value="InterPro"/>
</dbReference>
<feature type="transmembrane region" description="Helical" evidence="1">
    <location>
        <begin position="278"/>
        <end position="300"/>
    </location>
</feature>
<dbReference type="Proteomes" id="UP000199800">
    <property type="component" value="Unassembled WGS sequence"/>
</dbReference>
<keyword evidence="1" id="KW-1133">Transmembrane helix</keyword>
<dbReference type="PANTHER" id="PTHR34220:SF7">
    <property type="entry name" value="SENSOR HISTIDINE KINASE YPDA"/>
    <property type="match status" value="1"/>
</dbReference>
<dbReference type="InterPro" id="IPR050640">
    <property type="entry name" value="Bact_2-comp_sensor_kinase"/>
</dbReference>
<dbReference type="AlphaFoldDB" id="A0A1H9ZPU7"/>
<dbReference type="STRING" id="29364.SAMN04487772_1049"/>
<dbReference type="SUPFAM" id="SSF55874">
    <property type="entry name" value="ATPase domain of HSP90 chaperone/DNA topoisomerase II/histidine kinase"/>
    <property type="match status" value="1"/>
</dbReference>
<keyword evidence="3" id="KW-0418">Kinase</keyword>
<dbReference type="Pfam" id="PF06580">
    <property type="entry name" value="His_kinase"/>
    <property type="match status" value="1"/>
</dbReference>
<evidence type="ECO:0000259" key="2">
    <source>
        <dbReference type="Pfam" id="PF06580"/>
    </source>
</evidence>
<dbReference type="RefSeq" id="WP_092476475.1">
    <property type="nucleotide sequence ID" value="NZ_FOHN01000004.1"/>
</dbReference>
<feature type="transmembrane region" description="Helical" evidence="1">
    <location>
        <begin position="20"/>
        <end position="41"/>
    </location>
</feature>
<keyword evidence="1" id="KW-0812">Transmembrane</keyword>
<keyword evidence="3" id="KW-0808">Transferase</keyword>
<gene>
    <name evidence="3" type="ORF">SAMN04487772_1049</name>
</gene>
<dbReference type="PANTHER" id="PTHR34220">
    <property type="entry name" value="SENSOR HISTIDINE KINASE YPDA"/>
    <property type="match status" value="1"/>
</dbReference>
<evidence type="ECO:0000256" key="1">
    <source>
        <dbReference type="SAM" id="Phobius"/>
    </source>
</evidence>
<accession>A0A1H9ZPU7</accession>
<dbReference type="EMBL" id="FOHN01000004">
    <property type="protein sequence ID" value="SES82855.1"/>
    <property type="molecule type" value="Genomic_DNA"/>
</dbReference>
<dbReference type="OrthoDB" id="9809348at2"/>
<keyword evidence="1" id="KW-0472">Membrane</keyword>
<sequence length="528" mass="61714">MCNKIMGFLDFRKKGKVQFLFVLCMLVPLIVTDSITFYTIYQSTQAKTRHKMESYASAVEYSMTNRVENTVGWARKIYLNKNIEGFLEQDFHSPLGYVISRQKFMKDTLLENMADDIARMNIYADNDGIVNGGMFGRIETIKDSKWYKHLQETGNNEMLFLYYDDSQYAESEKKRKFVFIKKLNYFLRGKEKILKLELDYRDMTESLKKLNYDLPVYVCSGDTILISNKIKSSMGGQLEQFTDWDKIGYQKTLHLYGLDIRIFVLKECRFRIEDLIQYLPISIVLILVNLIFPIVLVSALNRNKLKEREMKLARTRAELLALQSQINPHFLFNALESIRMHSILKNEYETASMVEKLAVMERKNVEWGDDSVEIEQEIDFVKAYLGLQKYRFGERLSFELDVDASCIHYKVPKLSIVTFVENACVHGIESKTVPGWIFVRVYEEKEKLCIEIEDTGCGMDEIYMEKLRYKMEHASIESLKEKGRVGMINACLRLKMISNNEVEFELDGEKGMGTMILIRIPRNYVSKN</sequence>
<protein>
    <submittedName>
        <fullName evidence="3">Two-component system, sensor histidine kinase YesM</fullName>
    </submittedName>
</protein>
<dbReference type="InterPro" id="IPR010559">
    <property type="entry name" value="Sig_transdc_His_kin_internal"/>
</dbReference>
<reference evidence="3 4" key="1">
    <citation type="submission" date="2016-10" db="EMBL/GenBank/DDBJ databases">
        <authorList>
            <person name="de Groot N.N."/>
        </authorList>
    </citation>
    <scope>NUCLEOTIDE SEQUENCE [LARGE SCALE GENOMIC DNA]</scope>
    <source>
        <strain evidence="3 4">DSM 1801</strain>
    </source>
</reference>
<evidence type="ECO:0000313" key="3">
    <source>
        <dbReference type="EMBL" id="SES82855.1"/>
    </source>
</evidence>
<dbReference type="InterPro" id="IPR036890">
    <property type="entry name" value="HATPase_C_sf"/>
</dbReference>
<organism evidence="3 4">
    <name type="scientific">[Clostridium] polysaccharolyticum</name>
    <dbReference type="NCBI Taxonomy" id="29364"/>
    <lineage>
        <taxon>Bacteria</taxon>
        <taxon>Bacillati</taxon>
        <taxon>Bacillota</taxon>
        <taxon>Clostridia</taxon>
        <taxon>Lachnospirales</taxon>
        <taxon>Lachnospiraceae</taxon>
    </lineage>
</organism>
<evidence type="ECO:0000313" key="4">
    <source>
        <dbReference type="Proteomes" id="UP000199800"/>
    </source>
</evidence>
<dbReference type="Gene3D" id="3.30.565.10">
    <property type="entry name" value="Histidine kinase-like ATPase, C-terminal domain"/>
    <property type="match status" value="1"/>
</dbReference>
<dbReference type="GO" id="GO:0016020">
    <property type="term" value="C:membrane"/>
    <property type="evidence" value="ECO:0007669"/>
    <property type="project" value="InterPro"/>
</dbReference>